<dbReference type="AlphaFoldDB" id="U6KH98"/>
<gene>
    <name evidence="3" type="ORF">EMH_0038580</name>
</gene>
<dbReference type="GeneID" id="60404000"/>
<reference evidence="3" key="1">
    <citation type="submission" date="2013-10" db="EMBL/GenBank/DDBJ databases">
        <title>Genomic analysis of the causative agents of coccidiosis in chickens.</title>
        <authorList>
            <person name="Reid A.J."/>
            <person name="Blake D."/>
            <person name="Billington K."/>
            <person name="Browne H."/>
            <person name="Dunn M."/>
            <person name="Hung S."/>
            <person name="Kawahara F."/>
            <person name="Miranda-Saavedra D."/>
            <person name="Mourier T."/>
            <person name="Nagra H."/>
            <person name="Otto T.D."/>
            <person name="Rawlings N."/>
            <person name="Sanchez A."/>
            <person name="Sanders M."/>
            <person name="Subramaniam C."/>
            <person name="Tay Y."/>
            <person name="Dear P."/>
            <person name="Doerig C."/>
            <person name="Gruber A."/>
            <person name="Parkinson J."/>
            <person name="Shirley M."/>
            <person name="Wan K.L."/>
            <person name="Berriman M."/>
            <person name="Tomley F."/>
            <person name="Pain A."/>
        </authorList>
    </citation>
    <scope>NUCLEOTIDE SEQUENCE [LARGE SCALE GENOMIC DNA]</scope>
    <source>
        <strain evidence="3">Houghton</strain>
    </source>
</reference>
<feature type="compositionally biased region" description="Low complexity" evidence="1">
    <location>
        <begin position="16"/>
        <end position="25"/>
    </location>
</feature>
<name>U6KH98_9EIME</name>
<feature type="transmembrane region" description="Helical" evidence="2">
    <location>
        <begin position="568"/>
        <end position="586"/>
    </location>
</feature>
<evidence type="ECO:0008006" key="5">
    <source>
        <dbReference type="Google" id="ProtNLM"/>
    </source>
</evidence>
<reference evidence="3" key="2">
    <citation type="submission" date="2013-10" db="EMBL/GenBank/DDBJ databases">
        <authorList>
            <person name="Aslett M."/>
        </authorList>
    </citation>
    <scope>NUCLEOTIDE SEQUENCE [LARGE SCALE GENOMIC DNA]</scope>
    <source>
        <strain evidence="3">Houghton</strain>
    </source>
</reference>
<feature type="compositionally biased region" description="Low complexity" evidence="1">
    <location>
        <begin position="116"/>
        <end position="130"/>
    </location>
</feature>
<dbReference type="Proteomes" id="UP000030744">
    <property type="component" value="Unassembled WGS sequence"/>
</dbReference>
<dbReference type="EMBL" id="HG735600">
    <property type="protein sequence ID" value="CDJ36171.1"/>
    <property type="molecule type" value="Genomic_DNA"/>
</dbReference>
<evidence type="ECO:0000313" key="4">
    <source>
        <dbReference type="Proteomes" id="UP000030744"/>
    </source>
</evidence>
<keyword evidence="2" id="KW-0812">Transmembrane</keyword>
<organism evidence="3 4">
    <name type="scientific">Eimeria mitis</name>
    <dbReference type="NCBI Taxonomy" id="44415"/>
    <lineage>
        <taxon>Eukaryota</taxon>
        <taxon>Sar</taxon>
        <taxon>Alveolata</taxon>
        <taxon>Apicomplexa</taxon>
        <taxon>Conoidasida</taxon>
        <taxon>Coccidia</taxon>
        <taxon>Eucoccidiorida</taxon>
        <taxon>Eimeriorina</taxon>
        <taxon>Eimeriidae</taxon>
        <taxon>Eimeria</taxon>
    </lineage>
</organism>
<dbReference type="OrthoDB" id="347013at2759"/>
<evidence type="ECO:0000256" key="1">
    <source>
        <dbReference type="SAM" id="MobiDB-lite"/>
    </source>
</evidence>
<dbReference type="VEuPathDB" id="ToxoDB:EMH_0038580"/>
<evidence type="ECO:0000313" key="3">
    <source>
        <dbReference type="EMBL" id="CDJ36171.1"/>
    </source>
</evidence>
<feature type="compositionally biased region" description="Low complexity" evidence="1">
    <location>
        <begin position="74"/>
        <end position="92"/>
    </location>
</feature>
<evidence type="ECO:0000256" key="2">
    <source>
        <dbReference type="SAM" id="Phobius"/>
    </source>
</evidence>
<keyword evidence="4" id="KW-1185">Reference proteome</keyword>
<keyword evidence="2" id="KW-1133">Transmembrane helix</keyword>
<feature type="transmembrane region" description="Helical" evidence="2">
    <location>
        <begin position="535"/>
        <end position="556"/>
    </location>
</feature>
<proteinExistence type="predicted"/>
<feature type="transmembrane region" description="Helical" evidence="2">
    <location>
        <begin position="387"/>
        <end position="410"/>
    </location>
</feature>
<feature type="transmembrane region" description="Helical" evidence="2">
    <location>
        <begin position="446"/>
        <end position="466"/>
    </location>
</feature>
<feature type="compositionally biased region" description="Basic residues" evidence="1">
    <location>
        <begin position="26"/>
        <end position="35"/>
    </location>
</feature>
<feature type="region of interest" description="Disordered" evidence="1">
    <location>
        <begin position="1"/>
        <end position="177"/>
    </location>
</feature>
<protein>
    <recommendedName>
        <fullName evidence="5">Transmembrane protein</fullName>
    </recommendedName>
</protein>
<sequence length="687" mass="73435">MSSSFSIEISRDDVPRSGASGSSRSSNRRSSRSRFRSSSNSSIGHDFDVTPSEHSFSAPYRASRSSGSKPFLWGGRAASSASSRGRGAAASGLFGAPVSANHSVDESASSVGPPSQAQRLQQQQKQLLLQSDEGAYADSSGLDGRVPATTGVFGGASPTTSYPQQQQQESEQDEAGGWRSMSLAAATGEGSLGRFAAARSTTGSRRLRNGACSSSNVLGLTPFRGGAAAQEGSERRPRGSVALQDGGETGAALRAVSVGEEVVLEETRTRLWLARGSVLWRFFLCALALRIGCSLGLLLVVLTTLGRMGRAVSCIDMSACVGGGGLLAFPVLLRAVPGFAMGLVAYESITGLLVAGLVLVLVPMVGNCYYTCQALLKGTRKAFLEEVRVTTCCTAWVGACVGVFIPVLFFTQQFCDRDRLDINAVHREDNSAVGAAAANMCKQVGLSRACVVMAGLCACSTALLVFQRYTRLWAALLAVGAVKFMFAGFLLCLTIMLGGQSNQMMLETMDKSLHSDGLQQSMVAQLGLFFAALKWGGYILAASNLATGAFTVWLSYLRSHVLSFTNMLVNFVFFFTNAVSFFAMTFENATLQVACNYEAFPMPQTDRALAEAALFCVFRPQFSFVWALVALLSFAHFIEFFLCAALFHKELRRGQQPYSQDNFHHALRAAPSIDSLPPKWGVGTERH</sequence>
<keyword evidence="2" id="KW-0472">Membrane</keyword>
<feature type="compositionally biased region" description="Polar residues" evidence="1">
    <location>
        <begin position="100"/>
        <end position="115"/>
    </location>
</feature>
<feature type="transmembrane region" description="Helical" evidence="2">
    <location>
        <begin position="624"/>
        <end position="647"/>
    </location>
</feature>
<feature type="transmembrane region" description="Helical" evidence="2">
    <location>
        <begin position="339"/>
        <end position="366"/>
    </location>
</feature>
<dbReference type="RefSeq" id="XP_037878460.1">
    <property type="nucleotide sequence ID" value="XM_038022606.1"/>
</dbReference>
<accession>U6KH98</accession>
<feature type="transmembrane region" description="Helical" evidence="2">
    <location>
        <begin position="473"/>
        <end position="497"/>
    </location>
</feature>
<feature type="transmembrane region" description="Helical" evidence="2">
    <location>
        <begin position="278"/>
        <end position="302"/>
    </location>
</feature>